<dbReference type="RefSeq" id="WP_127488898.1">
    <property type="nucleotide sequence ID" value="NZ_CP022572.1"/>
</dbReference>
<evidence type="ECO:0000313" key="10">
    <source>
        <dbReference type="Proteomes" id="UP000282892"/>
    </source>
</evidence>
<feature type="transmembrane region" description="Helical" evidence="8">
    <location>
        <begin position="311"/>
        <end position="335"/>
    </location>
</feature>
<accession>A0A3Q9QY68</accession>
<dbReference type="CDD" id="cd10322">
    <property type="entry name" value="SLC5sbd"/>
    <property type="match status" value="1"/>
</dbReference>
<feature type="transmembrane region" description="Helical" evidence="8">
    <location>
        <begin position="119"/>
        <end position="138"/>
    </location>
</feature>
<feature type="transmembrane region" description="Helical" evidence="8">
    <location>
        <begin position="158"/>
        <end position="176"/>
    </location>
</feature>
<evidence type="ECO:0000256" key="6">
    <source>
        <dbReference type="ARBA" id="ARBA00023136"/>
    </source>
</evidence>
<dbReference type="InterPro" id="IPR038377">
    <property type="entry name" value="Na/Glc_symporter_sf"/>
</dbReference>
<evidence type="ECO:0000313" key="9">
    <source>
        <dbReference type="EMBL" id="AZU64207.1"/>
    </source>
</evidence>
<feature type="transmembrane region" description="Helical" evidence="8">
    <location>
        <begin position="188"/>
        <end position="206"/>
    </location>
</feature>
<feature type="transmembrane region" description="Helical" evidence="8">
    <location>
        <begin position="409"/>
        <end position="426"/>
    </location>
</feature>
<keyword evidence="3" id="KW-0813">Transport</keyword>
<evidence type="ECO:0000256" key="2">
    <source>
        <dbReference type="ARBA" id="ARBA00006434"/>
    </source>
</evidence>
<gene>
    <name evidence="9" type="ORF">CHR53_24845</name>
</gene>
<feature type="transmembrane region" description="Helical" evidence="8">
    <location>
        <begin position="432"/>
        <end position="455"/>
    </location>
</feature>
<dbReference type="Pfam" id="PF00474">
    <property type="entry name" value="SSF"/>
    <property type="match status" value="1"/>
</dbReference>
<feature type="transmembrane region" description="Helical" evidence="8">
    <location>
        <begin position="230"/>
        <end position="256"/>
    </location>
</feature>
<dbReference type="STRING" id="1193713.GCA_001636315_01868"/>
<feature type="transmembrane region" description="Helical" evidence="8">
    <location>
        <begin position="75"/>
        <end position="98"/>
    </location>
</feature>
<organism evidence="9 10">
    <name type="scientific">Neobacillus mesonae</name>
    <dbReference type="NCBI Taxonomy" id="1193713"/>
    <lineage>
        <taxon>Bacteria</taxon>
        <taxon>Bacillati</taxon>
        <taxon>Bacillota</taxon>
        <taxon>Bacilli</taxon>
        <taxon>Bacillales</taxon>
        <taxon>Bacillaceae</taxon>
        <taxon>Neobacillus</taxon>
    </lineage>
</organism>
<evidence type="ECO:0000256" key="3">
    <source>
        <dbReference type="ARBA" id="ARBA00022448"/>
    </source>
</evidence>
<dbReference type="PROSITE" id="PS50283">
    <property type="entry name" value="NA_SOLUT_SYMP_3"/>
    <property type="match status" value="1"/>
</dbReference>
<dbReference type="GO" id="GO:0022857">
    <property type="term" value="F:transmembrane transporter activity"/>
    <property type="evidence" value="ECO:0007669"/>
    <property type="project" value="InterPro"/>
</dbReference>
<evidence type="ECO:0000256" key="5">
    <source>
        <dbReference type="ARBA" id="ARBA00022989"/>
    </source>
</evidence>
<dbReference type="Proteomes" id="UP000282892">
    <property type="component" value="Chromosome"/>
</dbReference>
<evidence type="ECO:0000256" key="4">
    <source>
        <dbReference type="ARBA" id="ARBA00022692"/>
    </source>
</evidence>
<keyword evidence="10" id="KW-1185">Reference proteome</keyword>
<sequence length="495" mass="53750">MMTSVVFIAILLLTLLIAVFSRSGKDVMNVEEYLVGGRSFSGMILFFLAVGEVYSIGTMIGFPGGIYAMGPSYGIWFLAYILLAYPVGYYIAPLIWRAGKKYGAMTLPDIFKGHYSHRGLELIITLAFLIFLIPWAQLQFQGLIVALSALGFNLSPTVAVLISGAIAYIYISVSGVKAPALISIVKDILMFGAIVVVGIVVIVKVGSVSDLFTLVKAKGASVTIDQPKDIVYTVTTSFVQAIAFNFALIVAAVMTAKSEATVKKTQRFMPLYMLMYPFLVVTAYYALVAIPNLEQPNNSFIAASLALLPPWLVGLVAAGAALSGILVLSVISLNLGGVVSRNLVRNIPERSQRKWVQIFVLVYLLISMFITIYVPQLMLNIIEMAYYGFAQFVPGLLSVFFFRKVTPRGIISGVVAGTATAVLMHFNHINVFGINIGLISLIVNFIVTYAVSIVFKGSFQLVTPIAGRRSKNEKIISVNVSNNVALIQPDESKQS</sequence>
<dbReference type="GO" id="GO:0005886">
    <property type="term" value="C:plasma membrane"/>
    <property type="evidence" value="ECO:0007669"/>
    <property type="project" value="TreeGrafter"/>
</dbReference>
<evidence type="ECO:0000256" key="7">
    <source>
        <dbReference type="RuleBase" id="RU362091"/>
    </source>
</evidence>
<dbReference type="KEGG" id="nmk:CHR53_24845"/>
<protein>
    <recommendedName>
        <fullName evidence="11">Sodium:solute symporter</fullName>
    </recommendedName>
</protein>
<feature type="transmembrane region" description="Helical" evidence="8">
    <location>
        <begin position="268"/>
        <end position="291"/>
    </location>
</feature>
<feature type="transmembrane region" description="Helical" evidence="8">
    <location>
        <begin position="6"/>
        <end position="23"/>
    </location>
</feature>
<comment type="subcellular location">
    <subcellularLocation>
        <location evidence="1">Membrane</location>
        <topology evidence="1">Multi-pass membrane protein</topology>
    </subcellularLocation>
</comment>
<feature type="transmembrane region" description="Helical" evidence="8">
    <location>
        <begin position="355"/>
        <end position="378"/>
    </location>
</feature>
<dbReference type="AlphaFoldDB" id="A0A3Q9QY68"/>
<proteinExistence type="inferred from homology"/>
<dbReference type="OrthoDB" id="9810181at2"/>
<dbReference type="PANTHER" id="PTHR48086">
    <property type="entry name" value="SODIUM/PROLINE SYMPORTER-RELATED"/>
    <property type="match status" value="1"/>
</dbReference>
<evidence type="ECO:0000256" key="1">
    <source>
        <dbReference type="ARBA" id="ARBA00004141"/>
    </source>
</evidence>
<evidence type="ECO:0008006" key="11">
    <source>
        <dbReference type="Google" id="ProtNLM"/>
    </source>
</evidence>
<feature type="transmembrane region" description="Helical" evidence="8">
    <location>
        <begin position="384"/>
        <end position="402"/>
    </location>
</feature>
<evidence type="ECO:0000256" key="8">
    <source>
        <dbReference type="SAM" id="Phobius"/>
    </source>
</evidence>
<name>A0A3Q9QY68_9BACI</name>
<dbReference type="PANTHER" id="PTHR48086:SF8">
    <property type="entry name" value="MONOCARBOXYLIC ACID PERMEASE"/>
    <property type="match status" value="1"/>
</dbReference>
<reference evidence="9 10" key="1">
    <citation type="submission" date="2017-07" db="EMBL/GenBank/DDBJ databases">
        <title>The complete genome sequence of Bacillus mesonae strain H20-5, an efficient strain improving plant abiotic stress resistance.</title>
        <authorList>
            <person name="Kim S.Y."/>
            <person name="Song H."/>
            <person name="Sang M.K."/>
            <person name="Weon H.-Y."/>
            <person name="Song J."/>
        </authorList>
    </citation>
    <scope>NUCLEOTIDE SEQUENCE [LARGE SCALE GENOMIC DNA]</scope>
    <source>
        <strain evidence="9 10">H20-5</strain>
    </source>
</reference>
<feature type="transmembrane region" description="Helical" evidence="8">
    <location>
        <begin position="44"/>
        <end position="69"/>
    </location>
</feature>
<dbReference type="EMBL" id="CP022572">
    <property type="protein sequence ID" value="AZU64207.1"/>
    <property type="molecule type" value="Genomic_DNA"/>
</dbReference>
<keyword evidence="6 8" id="KW-0472">Membrane</keyword>
<dbReference type="InterPro" id="IPR001734">
    <property type="entry name" value="Na/solute_symporter"/>
</dbReference>
<comment type="similarity">
    <text evidence="2 7">Belongs to the sodium:solute symporter (SSF) (TC 2.A.21) family.</text>
</comment>
<keyword evidence="5 8" id="KW-1133">Transmembrane helix</keyword>
<dbReference type="InterPro" id="IPR050277">
    <property type="entry name" value="Sodium:Solute_Symporter"/>
</dbReference>
<dbReference type="Gene3D" id="1.20.1730.10">
    <property type="entry name" value="Sodium/glucose cotransporter"/>
    <property type="match status" value="1"/>
</dbReference>
<keyword evidence="4 8" id="KW-0812">Transmembrane</keyword>